<sequence length="224" mass="25252">MPDKKHIIIYSHGFGVRKDDLGLLTDIAEALSGVESVLFDYYEVNEIENTITICPISAQIERLNEIVSEVRQSNPEAIIDLIGHSQGTIIVALAKPEGIRKAIFISTIFDMGLERTLERYKLKLDVEINLDGISKIPSSTGLTKIIPAQYWQERIAVKPFAEYNAFAKKVDTAIINANQDQLLPKVDLKELSPKIKVLQLDGNHNFDGEDRRRLIEVVKEEIKL</sequence>
<dbReference type="AlphaFoldDB" id="A0A2N2E8T1"/>
<dbReference type="EMBL" id="PHAI01000003">
    <property type="protein sequence ID" value="PKM91121.1"/>
    <property type="molecule type" value="Genomic_DNA"/>
</dbReference>
<dbReference type="Gene3D" id="3.40.50.1820">
    <property type="entry name" value="alpha/beta hydrolase"/>
    <property type="match status" value="1"/>
</dbReference>
<name>A0A2N2E8T1_9BACT</name>
<proteinExistence type="predicted"/>
<gene>
    <name evidence="2" type="ORF">CVU82_03640</name>
</gene>
<evidence type="ECO:0000259" key="1">
    <source>
        <dbReference type="Pfam" id="PF05057"/>
    </source>
</evidence>
<dbReference type="InterPro" id="IPR029058">
    <property type="entry name" value="AB_hydrolase_fold"/>
</dbReference>
<dbReference type="Pfam" id="PF05057">
    <property type="entry name" value="DUF676"/>
    <property type="match status" value="1"/>
</dbReference>
<dbReference type="Proteomes" id="UP000233517">
    <property type="component" value="Unassembled WGS sequence"/>
</dbReference>
<comment type="caution">
    <text evidence="2">The sequence shown here is derived from an EMBL/GenBank/DDBJ whole genome shotgun (WGS) entry which is preliminary data.</text>
</comment>
<dbReference type="InterPro" id="IPR007751">
    <property type="entry name" value="DUF676_lipase-like"/>
</dbReference>
<evidence type="ECO:0000313" key="2">
    <source>
        <dbReference type="EMBL" id="PKM91121.1"/>
    </source>
</evidence>
<feature type="domain" description="DUF676" evidence="1">
    <location>
        <begin position="3"/>
        <end position="94"/>
    </location>
</feature>
<protein>
    <recommendedName>
        <fullName evidence="1">DUF676 domain-containing protein</fullName>
    </recommendedName>
</protein>
<accession>A0A2N2E8T1</accession>
<dbReference type="SUPFAM" id="SSF53474">
    <property type="entry name" value="alpha/beta-Hydrolases"/>
    <property type="match status" value="1"/>
</dbReference>
<organism evidence="2 3">
    <name type="scientific">Candidatus Falkowbacteria bacterium HGW-Falkowbacteria-1</name>
    <dbReference type="NCBI Taxonomy" id="2013768"/>
    <lineage>
        <taxon>Bacteria</taxon>
        <taxon>Candidatus Falkowiibacteriota</taxon>
    </lineage>
</organism>
<evidence type="ECO:0000313" key="3">
    <source>
        <dbReference type="Proteomes" id="UP000233517"/>
    </source>
</evidence>
<reference evidence="2 3" key="1">
    <citation type="journal article" date="2017" name="ISME J.">
        <title>Potential for microbial H2 and metal transformations associated with novel bacteria and archaea in deep terrestrial subsurface sediments.</title>
        <authorList>
            <person name="Hernsdorf A.W."/>
            <person name="Amano Y."/>
            <person name="Miyakawa K."/>
            <person name="Ise K."/>
            <person name="Suzuki Y."/>
            <person name="Anantharaman K."/>
            <person name="Probst A."/>
            <person name="Burstein D."/>
            <person name="Thomas B.C."/>
            <person name="Banfield J.F."/>
        </authorList>
    </citation>
    <scope>NUCLEOTIDE SEQUENCE [LARGE SCALE GENOMIC DNA]</scope>
    <source>
        <strain evidence="2">HGW-Falkowbacteria-1</strain>
    </source>
</reference>